<dbReference type="PANTHER" id="PTHR47510:SF3">
    <property type="entry name" value="ENDO_EXONUCLEASE_PHOSPHATASE DOMAIN-CONTAINING PROTEIN"/>
    <property type="match status" value="1"/>
</dbReference>
<organism evidence="2 3">
    <name type="scientific">Stylophora pistillata</name>
    <name type="common">Smooth cauliflower coral</name>
    <dbReference type="NCBI Taxonomy" id="50429"/>
    <lineage>
        <taxon>Eukaryota</taxon>
        <taxon>Metazoa</taxon>
        <taxon>Cnidaria</taxon>
        <taxon>Anthozoa</taxon>
        <taxon>Hexacorallia</taxon>
        <taxon>Scleractinia</taxon>
        <taxon>Astrocoeniina</taxon>
        <taxon>Pocilloporidae</taxon>
        <taxon>Stylophora</taxon>
    </lineage>
</organism>
<reference evidence="3" key="1">
    <citation type="journal article" date="2017" name="bioRxiv">
        <title>Comparative analysis of the genomes of Stylophora pistillata and Acropora digitifera provides evidence for extensive differences between species of corals.</title>
        <authorList>
            <person name="Voolstra C.R."/>
            <person name="Li Y."/>
            <person name="Liew Y.J."/>
            <person name="Baumgarten S."/>
            <person name="Zoccola D."/>
            <person name="Flot J.-F."/>
            <person name="Tambutte S."/>
            <person name="Allemand D."/>
            <person name="Aranda M."/>
        </authorList>
    </citation>
    <scope>NUCLEOTIDE SEQUENCE [LARGE SCALE GENOMIC DNA]</scope>
</reference>
<dbReference type="PROSITE" id="PS50878">
    <property type="entry name" value="RT_POL"/>
    <property type="match status" value="1"/>
</dbReference>
<keyword evidence="2" id="KW-0808">Transferase</keyword>
<name>A0A2B4R3W6_STYPI</name>
<evidence type="ECO:0000313" key="2">
    <source>
        <dbReference type="EMBL" id="PFX11846.1"/>
    </source>
</evidence>
<dbReference type="AlphaFoldDB" id="A0A2B4R3W6"/>
<accession>A0A2B4R3W6</accession>
<dbReference type="EMBL" id="LSMT01001826">
    <property type="protein sequence ID" value="PFX11846.1"/>
    <property type="molecule type" value="Genomic_DNA"/>
</dbReference>
<keyword evidence="2" id="KW-0695">RNA-directed DNA polymerase</keyword>
<evidence type="ECO:0000259" key="1">
    <source>
        <dbReference type="PROSITE" id="PS50878"/>
    </source>
</evidence>
<keyword evidence="2" id="KW-0548">Nucleotidyltransferase</keyword>
<feature type="domain" description="Reverse transcriptase" evidence="1">
    <location>
        <begin position="319"/>
        <end position="430"/>
    </location>
</feature>
<dbReference type="GO" id="GO:0003964">
    <property type="term" value="F:RNA-directed DNA polymerase activity"/>
    <property type="evidence" value="ECO:0007669"/>
    <property type="project" value="UniProtKB-KW"/>
</dbReference>
<dbReference type="InterPro" id="IPR000477">
    <property type="entry name" value="RT_dom"/>
</dbReference>
<proteinExistence type="predicted"/>
<comment type="caution">
    <text evidence="2">The sequence shown here is derived from an EMBL/GenBank/DDBJ whole genome shotgun (WGS) entry which is preliminary data.</text>
</comment>
<dbReference type="OrthoDB" id="5989319at2759"/>
<gene>
    <name evidence="2" type="primary">pol</name>
    <name evidence="2" type="ORF">AWC38_SpisGene24296</name>
</gene>
<dbReference type="PANTHER" id="PTHR47510">
    <property type="entry name" value="REVERSE TRANSCRIPTASE DOMAIN-CONTAINING PROTEIN"/>
    <property type="match status" value="1"/>
</dbReference>
<keyword evidence="3" id="KW-1185">Reference proteome</keyword>
<dbReference type="Proteomes" id="UP000225706">
    <property type="component" value="Unassembled WGS sequence"/>
</dbReference>
<evidence type="ECO:0000313" key="3">
    <source>
        <dbReference type="Proteomes" id="UP000225706"/>
    </source>
</evidence>
<sequence>MTQPSRMADSSLHRVVYHVLDYSQPLSFECQFSLGDFTERLWDLLGKAFVCFWTQAQAQAQAQIPPPPPPYLGLVKEDVTQSSLAKEIWSFFNNIYEITGTSQASKLSNAQLILMLYARIWKIKAELCTTEFSDLNELTSSYKLTLTSLLVKHAPMKENVVACRRRLPWFNSAIKCAIRTMRKAEKKWRMTKSQQDFRAFKDARNRVTFVMNGARREYYTHLIAENSSNNGTCFVPPSRGCVNRLSSLEMPKASEKECADSDTCASVTFANFKTLSQEQASELIKKAANKSYPLDPIPTSVVLEVLDVVLPVITNMINLSFESGEFASGWKEALLKPLLKNSGLDIAFNNFRPVSNLPYVSKLSEKAAANQLIDHMTANELHMPLQSAYKQNHSTESTLLKVKNDILLNMEGQKVTLLVLLDLSAAFDTV</sequence>
<dbReference type="STRING" id="50429.A0A2B4R3W6"/>
<protein>
    <submittedName>
        <fullName evidence="2">RNA-directed DNA polymerase from mobile element jockey</fullName>
    </submittedName>
</protein>